<sequence>MTDSQPQNASGSVSPRIGLPGIAAIFFTLTPILLILGWMIFMGTSSRDFFSGAPFQAMLGTFLILIGLLCLFSALLLVGVRVIAQQHLNVLVQLSSPRPE</sequence>
<dbReference type="EMBL" id="JAVDYI010000001">
    <property type="protein sequence ID" value="MDR7359699.1"/>
    <property type="molecule type" value="Genomic_DNA"/>
</dbReference>
<organism evidence="2 3">
    <name type="scientific">Paeniglutamicibacter sulfureus</name>
    <dbReference type="NCBI Taxonomy" id="43666"/>
    <lineage>
        <taxon>Bacteria</taxon>
        <taxon>Bacillati</taxon>
        <taxon>Actinomycetota</taxon>
        <taxon>Actinomycetes</taxon>
        <taxon>Micrococcales</taxon>
        <taxon>Micrococcaceae</taxon>
        <taxon>Paeniglutamicibacter</taxon>
    </lineage>
</organism>
<protein>
    <recommendedName>
        <fullName evidence="4">DUF4282 domain-containing protein</fullName>
    </recommendedName>
</protein>
<keyword evidence="1" id="KW-1133">Transmembrane helix</keyword>
<comment type="caution">
    <text evidence="2">The sequence shown here is derived from an EMBL/GenBank/DDBJ whole genome shotgun (WGS) entry which is preliminary data.</text>
</comment>
<keyword evidence="3" id="KW-1185">Reference proteome</keyword>
<name>A0ABU2BP06_9MICC</name>
<feature type="transmembrane region" description="Helical" evidence="1">
    <location>
        <begin position="21"/>
        <end position="41"/>
    </location>
</feature>
<accession>A0ABU2BP06</accession>
<proteinExistence type="predicted"/>
<feature type="transmembrane region" description="Helical" evidence="1">
    <location>
        <begin position="61"/>
        <end position="84"/>
    </location>
</feature>
<keyword evidence="1" id="KW-0812">Transmembrane</keyword>
<gene>
    <name evidence="2" type="ORF">J2S64_003390</name>
</gene>
<evidence type="ECO:0000256" key="1">
    <source>
        <dbReference type="SAM" id="Phobius"/>
    </source>
</evidence>
<evidence type="ECO:0008006" key="4">
    <source>
        <dbReference type="Google" id="ProtNLM"/>
    </source>
</evidence>
<dbReference type="Proteomes" id="UP001183817">
    <property type="component" value="Unassembled WGS sequence"/>
</dbReference>
<reference evidence="2 3" key="1">
    <citation type="submission" date="2023-07" db="EMBL/GenBank/DDBJ databases">
        <title>Sequencing the genomes of 1000 actinobacteria strains.</title>
        <authorList>
            <person name="Klenk H.-P."/>
        </authorList>
    </citation>
    <scope>NUCLEOTIDE SEQUENCE [LARGE SCALE GENOMIC DNA]</scope>
    <source>
        <strain evidence="2 3">DSM 20167</strain>
    </source>
</reference>
<keyword evidence="1" id="KW-0472">Membrane</keyword>
<dbReference type="RefSeq" id="WP_007273068.1">
    <property type="nucleotide sequence ID" value="NZ_BAAAWO010000001.1"/>
</dbReference>
<evidence type="ECO:0000313" key="3">
    <source>
        <dbReference type="Proteomes" id="UP001183817"/>
    </source>
</evidence>
<evidence type="ECO:0000313" key="2">
    <source>
        <dbReference type="EMBL" id="MDR7359699.1"/>
    </source>
</evidence>